<dbReference type="AlphaFoldDB" id="A0A1W0B8G0"/>
<protein>
    <submittedName>
        <fullName evidence="1">Uncharacterized protein</fullName>
    </submittedName>
</protein>
<evidence type="ECO:0000313" key="2">
    <source>
        <dbReference type="Proteomes" id="UP000188836"/>
    </source>
</evidence>
<sequence length="153" mass="16694">MKSMTDDRMADIYAAVRLGGVDREAARYALRTLWDDIGASGEPLYRSVVAHHLADIQDTAEEALRWDRRALDAVFAPGVPLDDGLRGFLPALYLSLADSHRLVGDFDSARMQLAIARGHLDVLADDAYGRVIRAGLEQVSAALDVESTERLAG</sequence>
<dbReference type="Proteomes" id="UP000188836">
    <property type="component" value="Unassembled WGS sequence"/>
</dbReference>
<accession>A0A1W0B8G0</accession>
<name>A0A1W0B8G0_9NOCA</name>
<dbReference type="EMBL" id="MUMY01000010">
    <property type="protein sequence ID" value="ONM48244.1"/>
    <property type="molecule type" value="Genomic_DNA"/>
</dbReference>
<keyword evidence="2" id="KW-1185">Reference proteome</keyword>
<comment type="caution">
    <text evidence="1">The sequence shown here is derived from an EMBL/GenBank/DDBJ whole genome shotgun (WGS) entry which is preliminary data.</text>
</comment>
<gene>
    <name evidence="1" type="ORF">B0T46_12640</name>
</gene>
<reference evidence="1 2" key="1">
    <citation type="journal article" date="2016" name="Antonie Van Leeuwenhoek">
        <title>Nocardia donostiensis sp. nov., isolated from human respiratory specimens.</title>
        <authorList>
            <person name="Ercibengoa M."/>
            <person name="Bell M."/>
            <person name="Marimon J.M."/>
            <person name="Humrighouse B."/>
            <person name="Klenk H.P."/>
            <person name="Potter G."/>
            <person name="Perez-Trallero E."/>
        </authorList>
    </citation>
    <scope>NUCLEOTIDE SEQUENCE [LARGE SCALE GENOMIC DNA]</scope>
    <source>
        <strain evidence="1 2">X1655</strain>
    </source>
</reference>
<evidence type="ECO:0000313" key="1">
    <source>
        <dbReference type="EMBL" id="ONM48244.1"/>
    </source>
</evidence>
<organism evidence="1 2">
    <name type="scientific">Nocardia donostiensis</name>
    <dbReference type="NCBI Taxonomy" id="1538463"/>
    <lineage>
        <taxon>Bacteria</taxon>
        <taxon>Bacillati</taxon>
        <taxon>Actinomycetota</taxon>
        <taxon>Actinomycetes</taxon>
        <taxon>Mycobacteriales</taxon>
        <taxon>Nocardiaceae</taxon>
        <taxon>Nocardia</taxon>
    </lineage>
</organism>
<dbReference type="STRING" id="1538463.B0T36_13695"/>
<proteinExistence type="predicted"/>